<evidence type="ECO:0000256" key="2">
    <source>
        <dbReference type="SAM" id="Phobius"/>
    </source>
</evidence>
<dbReference type="EMBL" id="BGPR01000406">
    <property type="protein sequence ID" value="GBM18577.1"/>
    <property type="molecule type" value="Genomic_DNA"/>
</dbReference>
<comment type="caution">
    <text evidence="4">The sequence shown here is derived from an EMBL/GenBank/DDBJ whole genome shotgun (WGS) entry which is preliminary data.</text>
</comment>
<dbReference type="CDD" id="cd00033">
    <property type="entry name" value="CCP"/>
    <property type="match status" value="1"/>
</dbReference>
<evidence type="ECO:0000313" key="4">
    <source>
        <dbReference type="EMBL" id="GBM18577.1"/>
    </source>
</evidence>
<evidence type="ECO:0000259" key="3">
    <source>
        <dbReference type="SMART" id="SM00032"/>
    </source>
</evidence>
<sequence>MVYAQSVFASRISLGCISYLRQKPDFRRQLSTYERKPLLIQMNPDIPAKLKNPITSSKALESTVLDGDSETCSPTRNDTEEFLQFSLDREAVVYATIMCWEGSTKTIKISGSVWQSTYYADSPMCGVDTYRKTDVKTGNITVQVSSESASSMQLCVVEVFTKDDKWCGHPPLISVPNGQLEVGRNKATLHCNEGFKERNGREVYATCENNKWSYQNLTCGDGKPETDIKILDGKPETDYKTLAIVFGCVVVIMILILVGLKIFLILRKKTRGVVVKYKPGEDNSFFSPLFDTGHSTIDRSEPECIESKTSE</sequence>
<organism evidence="4 5">
    <name type="scientific">Araneus ventricosus</name>
    <name type="common">Orbweaver spider</name>
    <name type="synonym">Epeira ventricosa</name>
    <dbReference type="NCBI Taxonomy" id="182803"/>
    <lineage>
        <taxon>Eukaryota</taxon>
        <taxon>Metazoa</taxon>
        <taxon>Ecdysozoa</taxon>
        <taxon>Arthropoda</taxon>
        <taxon>Chelicerata</taxon>
        <taxon>Arachnida</taxon>
        <taxon>Araneae</taxon>
        <taxon>Araneomorphae</taxon>
        <taxon>Entelegynae</taxon>
        <taxon>Araneoidea</taxon>
        <taxon>Araneidae</taxon>
        <taxon>Araneus</taxon>
    </lineage>
</organism>
<dbReference type="SMART" id="SM00032">
    <property type="entry name" value="CCP"/>
    <property type="match status" value="1"/>
</dbReference>
<keyword evidence="5" id="KW-1185">Reference proteome</keyword>
<feature type="transmembrane region" description="Helical" evidence="2">
    <location>
        <begin position="242"/>
        <end position="266"/>
    </location>
</feature>
<keyword evidence="2" id="KW-0472">Membrane</keyword>
<gene>
    <name evidence="4" type="ORF">AVEN_47961_1</name>
</gene>
<accession>A0A4Y2DQR6</accession>
<name>A0A4Y2DQR6_ARAVE</name>
<feature type="domain" description="Sushi" evidence="3">
    <location>
        <begin position="167"/>
        <end position="219"/>
    </location>
</feature>
<protein>
    <recommendedName>
        <fullName evidence="3">Sushi domain-containing protein</fullName>
    </recommendedName>
</protein>
<dbReference type="AlphaFoldDB" id="A0A4Y2DQR6"/>
<dbReference type="Proteomes" id="UP000499080">
    <property type="component" value="Unassembled WGS sequence"/>
</dbReference>
<proteinExistence type="predicted"/>
<keyword evidence="2" id="KW-0812">Transmembrane</keyword>
<evidence type="ECO:0000256" key="1">
    <source>
        <dbReference type="ARBA" id="ARBA00023157"/>
    </source>
</evidence>
<reference evidence="4 5" key="1">
    <citation type="journal article" date="2019" name="Sci. Rep.">
        <title>Orb-weaving spider Araneus ventricosus genome elucidates the spidroin gene catalogue.</title>
        <authorList>
            <person name="Kono N."/>
            <person name="Nakamura H."/>
            <person name="Ohtoshi R."/>
            <person name="Moran D.A.P."/>
            <person name="Shinohara A."/>
            <person name="Yoshida Y."/>
            <person name="Fujiwara M."/>
            <person name="Mori M."/>
            <person name="Tomita M."/>
            <person name="Arakawa K."/>
        </authorList>
    </citation>
    <scope>NUCLEOTIDE SEQUENCE [LARGE SCALE GENOMIC DNA]</scope>
</reference>
<evidence type="ECO:0000313" key="5">
    <source>
        <dbReference type="Proteomes" id="UP000499080"/>
    </source>
</evidence>
<keyword evidence="1" id="KW-1015">Disulfide bond</keyword>
<keyword evidence="2" id="KW-1133">Transmembrane helix</keyword>
<dbReference type="InterPro" id="IPR000436">
    <property type="entry name" value="Sushi_SCR_CCP_dom"/>
</dbReference>